<protein>
    <submittedName>
        <fullName evidence="2">Uncharacterized protein</fullName>
    </submittedName>
</protein>
<proteinExistence type="predicted"/>
<feature type="transmembrane region" description="Helical" evidence="1">
    <location>
        <begin position="71"/>
        <end position="91"/>
    </location>
</feature>
<name>A0A9D9GXP7_9BACL</name>
<dbReference type="AlphaFoldDB" id="A0A9D9GXP7"/>
<gene>
    <name evidence="2" type="ORF">IAC58_04500</name>
</gene>
<dbReference type="EMBL" id="JADIMY010000087">
    <property type="protein sequence ID" value="MBO8427793.1"/>
    <property type="molecule type" value="Genomic_DNA"/>
</dbReference>
<evidence type="ECO:0000313" key="3">
    <source>
        <dbReference type="Proteomes" id="UP000823613"/>
    </source>
</evidence>
<reference evidence="2" key="1">
    <citation type="submission" date="2020-10" db="EMBL/GenBank/DDBJ databases">
        <authorList>
            <person name="Gilroy R."/>
        </authorList>
    </citation>
    <scope>NUCLEOTIDE SEQUENCE</scope>
    <source>
        <strain evidence="2">11159</strain>
    </source>
</reference>
<keyword evidence="1" id="KW-0472">Membrane</keyword>
<keyword evidence="1" id="KW-0812">Transmembrane</keyword>
<feature type="transmembrane region" description="Helical" evidence="1">
    <location>
        <begin position="125"/>
        <end position="149"/>
    </location>
</feature>
<dbReference type="Proteomes" id="UP000823613">
    <property type="component" value="Unassembled WGS sequence"/>
</dbReference>
<feature type="transmembrane region" description="Helical" evidence="1">
    <location>
        <begin position="6"/>
        <end position="27"/>
    </location>
</feature>
<feature type="transmembrane region" description="Helical" evidence="1">
    <location>
        <begin position="39"/>
        <end position="59"/>
    </location>
</feature>
<sequence length="370" mass="42231">MTKDDVISLIVYVLMIAFALIIGTTVLKGAIESGYIPSGGQAFLFILVALIVGLIFNAIVNELMHVLGAKIGGYSILSMNILTFCLFKTKVGEKIQTKFKMFVGNFDGLTGETIISPKSNKANPLTYVSLPLVFFLIEAVGLVCLFLYINDETATSVLRFIKYGYLVIFGVDAMLMIYNYFPAKLDTTNDGYRFVLLKKKVNLEAYNEYLLINSDKFFGKNHENYLVFDSITDFTAKVNIISARHYIDIDFNKGMEIIDNILSDPKKISRSTYRDLKVTKLYYLFMNDKTDEAKEFYKTFSDEEKMYMIKCTTLESTRTYILYASLIEKSSSETDRGIAKFNKQLKRLLPQDKKVEEELFNKVKEKAHLL</sequence>
<evidence type="ECO:0000256" key="1">
    <source>
        <dbReference type="SAM" id="Phobius"/>
    </source>
</evidence>
<accession>A0A9D9GXP7</accession>
<organism evidence="2 3">
    <name type="scientific">Candidatus Onthovivens merdipullorum</name>
    <dbReference type="NCBI Taxonomy" id="2840889"/>
    <lineage>
        <taxon>Bacteria</taxon>
        <taxon>Bacillati</taxon>
        <taxon>Bacillota</taxon>
        <taxon>Bacilli</taxon>
        <taxon>Bacillales</taxon>
        <taxon>Candidatus Onthovivens</taxon>
    </lineage>
</organism>
<reference evidence="2" key="2">
    <citation type="journal article" date="2021" name="PeerJ">
        <title>Extensive microbial diversity within the chicken gut microbiome revealed by metagenomics and culture.</title>
        <authorList>
            <person name="Gilroy R."/>
            <person name="Ravi A."/>
            <person name="Getino M."/>
            <person name="Pursley I."/>
            <person name="Horton D.L."/>
            <person name="Alikhan N.F."/>
            <person name="Baker D."/>
            <person name="Gharbi K."/>
            <person name="Hall N."/>
            <person name="Watson M."/>
            <person name="Adriaenssens E.M."/>
            <person name="Foster-Nyarko E."/>
            <person name="Jarju S."/>
            <person name="Secka A."/>
            <person name="Antonio M."/>
            <person name="Oren A."/>
            <person name="Chaudhuri R.R."/>
            <person name="La Ragione R."/>
            <person name="Hildebrand F."/>
            <person name="Pallen M.J."/>
        </authorList>
    </citation>
    <scope>NUCLEOTIDE SEQUENCE</scope>
    <source>
        <strain evidence="2">11159</strain>
    </source>
</reference>
<feature type="transmembrane region" description="Helical" evidence="1">
    <location>
        <begin position="161"/>
        <end position="181"/>
    </location>
</feature>
<keyword evidence="1" id="KW-1133">Transmembrane helix</keyword>
<comment type="caution">
    <text evidence="2">The sequence shown here is derived from an EMBL/GenBank/DDBJ whole genome shotgun (WGS) entry which is preliminary data.</text>
</comment>
<evidence type="ECO:0000313" key="2">
    <source>
        <dbReference type="EMBL" id="MBO8427793.1"/>
    </source>
</evidence>